<dbReference type="AlphaFoldDB" id="W4FL87"/>
<evidence type="ECO:0000313" key="1">
    <source>
        <dbReference type="EMBL" id="ETV67636.1"/>
    </source>
</evidence>
<accession>W4FL87</accession>
<protein>
    <submittedName>
        <fullName evidence="1">Uncharacterized protein</fullName>
    </submittedName>
</protein>
<dbReference type="OrthoDB" id="10559163at2759"/>
<organism evidence="1">
    <name type="scientific">Aphanomyces astaci</name>
    <name type="common">Crayfish plague agent</name>
    <dbReference type="NCBI Taxonomy" id="112090"/>
    <lineage>
        <taxon>Eukaryota</taxon>
        <taxon>Sar</taxon>
        <taxon>Stramenopiles</taxon>
        <taxon>Oomycota</taxon>
        <taxon>Saprolegniomycetes</taxon>
        <taxon>Saprolegniales</taxon>
        <taxon>Verrucalvaceae</taxon>
        <taxon>Aphanomyces</taxon>
    </lineage>
</organism>
<name>W4FL87_APHAT</name>
<reference evidence="1" key="1">
    <citation type="submission" date="2013-12" db="EMBL/GenBank/DDBJ databases">
        <title>The Genome Sequence of Aphanomyces astaci APO3.</title>
        <authorList>
            <consortium name="The Broad Institute Genomics Platform"/>
            <person name="Russ C."/>
            <person name="Tyler B."/>
            <person name="van West P."/>
            <person name="Dieguez-Uribeondo J."/>
            <person name="Young S.K."/>
            <person name="Zeng Q."/>
            <person name="Gargeya S."/>
            <person name="Fitzgerald M."/>
            <person name="Abouelleil A."/>
            <person name="Alvarado L."/>
            <person name="Chapman S.B."/>
            <person name="Gainer-Dewar J."/>
            <person name="Goldberg J."/>
            <person name="Griggs A."/>
            <person name="Gujja S."/>
            <person name="Hansen M."/>
            <person name="Howarth C."/>
            <person name="Imamovic A."/>
            <person name="Ireland A."/>
            <person name="Larimer J."/>
            <person name="McCowan C."/>
            <person name="Murphy C."/>
            <person name="Pearson M."/>
            <person name="Poon T.W."/>
            <person name="Priest M."/>
            <person name="Roberts A."/>
            <person name="Saif S."/>
            <person name="Shea T."/>
            <person name="Sykes S."/>
            <person name="Wortman J."/>
            <person name="Nusbaum C."/>
            <person name="Birren B."/>
        </authorList>
    </citation>
    <scope>NUCLEOTIDE SEQUENCE [LARGE SCALE GENOMIC DNA]</scope>
    <source>
        <strain evidence="1">APO3</strain>
    </source>
</reference>
<dbReference type="VEuPathDB" id="FungiDB:H257_16227"/>
<gene>
    <name evidence="1" type="ORF">H257_16227</name>
</gene>
<proteinExistence type="predicted"/>
<dbReference type="EMBL" id="KI913195">
    <property type="protein sequence ID" value="ETV67636.1"/>
    <property type="molecule type" value="Genomic_DNA"/>
</dbReference>
<dbReference type="RefSeq" id="XP_009842893.1">
    <property type="nucleotide sequence ID" value="XM_009844591.1"/>
</dbReference>
<dbReference type="GeneID" id="20818223"/>
<sequence>MRVPMRNALLQFLASVQQGIAYTSSVSRPGGQNRVVELDSAESQIEHIVAASAECMRGTPHEGTWVFMHDALSQMTCKSTVQWMKDTGTSGKQPGIYALGLLP</sequence>